<dbReference type="GeneID" id="85014256"/>
<feature type="transmembrane region" description="Helical" evidence="1">
    <location>
        <begin position="93"/>
        <end position="119"/>
    </location>
</feature>
<dbReference type="Proteomes" id="UP000775770">
    <property type="component" value="Unassembled WGS sequence"/>
</dbReference>
<reference evidence="2 4" key="2">
    <citation type="submission" date="2020-08" db="EMBL/GenBank/DDBJ databases">
        <title>Genomic Encyclopedia of Type Strains, Phase IV (KMG-IV): sequencing the most valuable type-strain genomes for metagenomic binning, comparative biology and taxonomic classification.</title>
        <authorList>
            <person name="Goeker M."/>
        </authorList>
    </citation>
    <scope>NUCLEOTIDE SEQUENCE [LARGE SCALE GENOMIC DNA]</scope>
    <source>
        <strain evidence="2 4">DSM 17245</strain>
    </source>
</reference>
<name>A0A7W9SEN2_9FIRM</name>
<keyword evidence="1" id="KW-0812">Transmembrane</keyword>
<dbReference type="AlphaFoldDB" id="A0A7W9SEN2"/>
<evidence type="ECO:0000313" key="4">
    <source>
        <dbReference type="Proteomes" id="UP000522163"/>
    </source>
</evidence>
<dbReference type="EMBL" id="JABZRA010000095">
    <property type="protein sequence ID" value="MBF1273130.1"/>
    <property type="molecule type" value="Genomic_DNA"/>
</dbReference>
<feature type="transmembrane region" description="Helical" evidence="1">
    <location>
        <begin position="12"/>
        <end position="34"/>
    </location>
</feature>
<sequence length="143" mass="16057">MKVQSTVKKETVQIAVQCGIACLVLLICFFFLHIAKPEIVSFDYKVILSAVLGSFVAVMNFYLMGITVQEIVNTENQEDAYQKMRASYRNRTMLQLIWIVIALIAPIFNAVAGIVPLLFPGAFLRIRGVLDWKKNTKTQGGEN</sequence>
<dbReference type="RefSeq" id="WP_007157836.1">
    <property type="nucleotide sequence ID" value="NZ_CAUQIH010000024.1"/>
</dbReference>
<dbReference type="Proteomes" id="UP000522163">
    <property type="component" value="Unassembled WGS sequence"/>
</dbReference>
<reference evidence="3" key="1">
    <citation type="submission" date="2020-04" db="EMBL/GenBank/DDBJ databases">
        <title>Deep metagenomics examines the oral microbiome during advanced dental caries in children, revealing novel taxa and co-occurrences with host molecules.</title>
        <authorList>
            <person name="Baker J.L."/>
            <person name="Morton J.T."/>
            <person name="Dinis M."/>
            <person name="Alvarez R."/>
            <person name="Tran N.C."/>
            <person name="Knight R."/>
            <person name="Edlund A."/>
        </authorList>
    </citation>
    <scope>NUCLEOTIDE SEQUENCE</scope>
    <source>
        <strain evidence="3">JCVI_38_bin.19</strain>
    </source>
</reference>
<protein>
    <submittedName>
        <fullName evidence="3">ATP synthase subunit I</fullName>
    </submittedName>
    <submittedName>
        <fullName evidence="2">Vacuolar-type H+-ATPase subunit F/Vma7</fullName>
    </submittedName>
</protein>
<keyword evidence="1" id="KW-1133">Transmembrane helix</keyword>
<organism evidence="2 4">
    <name type="scientific">Oribacterium sinus</name>
    <dbReference type="NCBI Taxonomy" id="237576"/>
    <lineage>
        <taxon>Bacteria</taxon>
        <taxon>Bacillati</taxon>
        <taxon>Bacillota</taxon>
        <taxon>Clostridia</taxon>
        <taxon>Lachnospirales</taxon>
        <taxon>Lachnospiraceae</taxon>
        <taxon>Oribacterium</taxon>
    </lineage>
</organism>
<feature type="transmembrane region" description="Helical" evidence="1">
    <location>
        <begin position="46"/>
        <end position="72"/>
    </location>
</feature>
<gene>
    <name evidence="2" type="ORF">HNQ46_000697</name>
    <name evidence="3" type="ORF">HXM90_06905</name>
</gene>
<evidence type="ECO:0000313" key="2">
    <source>
        <dbReference type="EMBL" id="MBB6040734.1"/>
    </source>
</evidence>
<dbReference type="EMBL" id="JACHHH010000003">
    <property type="protein sequence ID" value="MBB6040734.1"/>
    <property type="molecule type" value="Genomic_DNA"/>
</dbReference>
<proteinExistence type="predicted"/>
<evidence type="ECO:0000313" key="3">
    <source>
        <dbReference type="EMBL" id="MBF1273130.1"/>
    </source>
</evidence>
<keyword evidence="1" id="KW-0472">Membrane</keyword>
<evidence type="ECO:0000256" key="1">
    <source>
        <dbReference type="SAM" id="Phobius"/>
    </source>
</evidence>
<accession>A0A7W9SEN2</accession>
<comment type="caution">
    <text evidence="2">The sequence shown here is derived from an EMBL/GenBank/DDBJ whole genome shotgun (WGS) entry which is preliminary data.</text>
</comment>